<evidence type="ECO:0008006" key="3">
    <source>
        <dbReference type="Google" id="ProtNLM"/>
    </source>
</evidence>
<dbReference type="OrthoDB" id="8079916at2"/>
<evidence type="ECO:0000313" key="1">
    <source>
        <dbReference type="EMBL" id="KAB1077773.1"/>
    </source>
</evidence>
<sequence>MSDPEAIEMPRPQGLFAGELYARGVEYLEAFEHLSEAKPDLKFAGYFLLTHSIELLLKSFLASQGVAEKIIRGKLGHDLPWVLSECESRRLPAVENLAAFVLHLHEMSNKQDLRYPTSYRLSVPRPADCLPVAHALRSAIALIVETGRNRALLQFASSTRHLGDKKVRWAD</sequence>
<protein>
    <recommendedName>
        <fullName evidence="3">HEPN domain-containing protein</fullName>
    </recommendedName>
</protein>
<accession>A0A6L3SZX2</accession>
<proteinExistence type="predicted"/>
<keyword evidence="2" id="KW-1185">Reference proteome</keyword>
<reference evidence="1 2" key="1">
    <citation type="submission" date="2019-09" db="EMBL/GenBank/DDBJ databases">
        <title>YIM 48816 draft genome.</title>
        <authorList>
            <person name="Jiang L."/>
        </authorList>
    </citation>
    <scope>NUCLEOTIDE SEQUENCE [LARGE SCALE GENOMIC DNA]</scope>
    <source>
        <strain evidence="1 2">YIM 48816</strain>
    </source>
</reference>
<dbReference type="EMBL" id="VZZK01000018">
    <property type="protein sequence ID" value="KAB1077773.1"/>
    <property type="molecule type" value="Genomic_DNA"/>
</dbReference>
<name>A0A6L3SZX2_9HYPH</name>
<dbReference type="Proteomes" id="UP000474159">
    <property type="component" value="Unassembled WGS sequence"/>
</dbReference>
<dbReference type="AlphaFoldDB" id="A0A6L3SZX2"/>
<evidence type="ECO:0000313" key="2">
    <source>
        <dbReference type="Proteomes" id="UP000474159"/>
    </source>
</evidence>
<organism evidence="1 2">
    <name type="scientific">Methylobacterium soli</name>
    <dbReference type="NCBI Taxonomy" id="553447"/>
    <lineage>
        <taxon>Bacteria</taxon>
        <taxon>Pseudomonadati</taxon>
        <taxon>Pseudomonadota</taxon>
        <taxon>Alphaproteobacteria</taxon>
        <taxon>Hyphomicrobiales</taxon>
        <taxon>Methylobacteriaceae</taxon>
        <taxon>Methylobacterium</taxon>
    </lineage>
</organism>
<gene>
    <name evidence="1" type="ORF">F6X53_17595</name>
</gene>
<comment type="caution">
    <text evidence="1">The sequence shown here is derived from an EMBL/GenBank/DDBJ whole genome shotgun (WGS) entry which is preliminary data.</text>
</comment>
<dbReference type="RefSeq" id="WP_151001497.1">
    <property type="nucleotide sequence ID" value="NZ_BPQY01000180.1"/>
</dbReference>